<dbReference type="Gene3D" id="3.40.1380.20">
    <property type="entry name" value="Pyruvate kinase, C-terminal domain"/>
    <property type="match status" value="1"/>
</dbReference>
<accession>A0ABZ2Y967</accession>
<protein>
    <submittedName>
        <fullName evidence="1">Pyruvate kinase alpha/beta domain-containing protein</fullName>
    </submittedName>
</protein>
<proteinExistence type="predicted"/>
<evidence type="ECO:0000313" key="1">
    <source>
        <dbReference type="EMBL" id="WZL75397.1"/>
    </source>
</evidence>
<dbReference type="PIRSF" id="PIRSF016138">
    <property type="entry name" value="UCP016138"/>
    <property type="match status" value="1"/>
</dbReference>
<keyword evidence="1" id="KW-0418">Kinase</keyword>
<organism evidence="1 2">
    <name type="scientific">Thermatribacter velox</name>
    <dbReference type="NCBI Taxonomy" id="3039681"/>
    <lineage>
        <taxon>Bacteria</taxon>
        <taxon>Pseudomonadati</taxon>
        <taxon>Atribacterota</taxon>
        <taxon>Atribacteria</taxon>
        <taxon>Atribacterales</taxon>
        <taxon>Thermatribacteraceae</taxon>
        <taxon>Thermatribacter</taxon>
    </lineage>
</organism>
<dbReference type="EMBL" id="CP121689">
    <property type="protein sequence ID" value="WZL75397.1"/>
    <property type="molecule type" value="Genomic_DNA"/>
</dbReference>
<keyword evidence="2" id="KW-1185">Reference proteome</keyword>
<dbReference type="Proteomes" id="UP001461341">
    <property type="component" value="Chromosome"/>
</dbReference>
<gene>
    <name evidence="1" type="ORF">QBE54_07310</name>
</gene>
<dbReference type="GO" id="GO:0016301">
    <property type="term" value="F:kinase activity"/>
    <property type="evidence" value="ECO:0007669"/>
    <property type="project" value="UniProtKB-KW"/>
</dbReference>
<name>A0ABZ2Y967_9BACT</name>
<keyword evidence="1" id="KW-0670">Pyruvate</keyword>
<keyword evidence="1" id="KW-0808">Transferase</keyword>
<dbReference type="SUPFAM" id="SSF52935">
    <property type="entry name" value="PK C-terminal domain-like"/>
    <property type="match status" value="1"/>
</dbReference>
<reference evidence="1 2" key="1">
    <citation type="submission" date="2023-03" db="EMBL/GenBank/DDBJ databases">
        <title>Novel Species.</title>
        <authorList>
            <person name="Ma S."/>
        </authorList>
    </citation>
    <scope>NUCLEOTIDE SEQUENCE [LARGE SCALE GENOMIC DNA]</scope>
    <source>
        <strain evidence="1 2">B11</strain>
    </source>
</reference>
<evidence type="ECO:0000313" key="2">
    <source>
        <dbReference type="Proteomes" id="UP001461341"/>
    </source>
</evidence>
<dbReference type="InterPro" id="IPR036918">
    <property type="entry name" value="Pyrv_Knase_C_sf"/>
</dbReference>
<dbReference type="InterPro" id="IPR015074">
    <property type="entry name" value="DUF1867"/>
</dbReference>
<sequence>MERKEIIYFDKPGAGNTDLTLDLALERALQDKIEHLVVATSSGDTALRLLEKAQQRAFLGKLVAVTYHCGFNGGDSISLSSETREKLTEAGVSIVMASHALSGINRSFREKFGGLSIPEVIAESYRRISQGFKVAVEVAIMAADAGCVPTDREIISIGGSGRGADTALVLRAAHQNSFFKLKICEVLCFPKY</sequence>
<dbReference type="RefSeq" id="WP_369017543.1">
    <property type="nucleotide sequence ID" value="NZ_CP121689.1"/>
</dbReference>